<sequence>RLPFGTATGIPFGAKTNGLAIPSGAHTTRPAPAQGSAPTGPGIQLSFHHL</sequence>
<evidence type="ECO:0000313" key="3">
    <source>
        <dbReference type="Proteomes" id="UP000076532"/>
    </source>
</evidence>
<reference evidence="2 3" key="1">
    <citation type="journal article" date="2016" name="Mol. Biol. Evol.">
        <title>Comparative Genomics of Early-Diverging Mushroom-Forming Fungi Provides Insights into the Origins of Lignocellulose Decay Capabilities.</title>
        <authorList>
            <person name="Nagy L.G."/>
            <person name="Riley R."/>
            <person name="Tritt A."/>
            <person name="Adam C."/>
            <person name="Daum C."/>
            <person name="Floudas D."/>
            <person name="Sun H."/>
            <person name="Yadav J.S."/>
            <person name="Pangilinan J."/>
            <person name="Larsson K.H."/>
            <person name="Matsuura K."/>
            <person name="Barry K."/>
            <person name="Labutti K."/>
            <person name="Kuo R."/>
            <person name="Ohm R.A."/>
            <person name="Bhattacharya S.S."/>
            <person name="Shirouzu T."/>
            <person name="Yoshinaga Y."/>
            <person name="Martin F.M."/>
            <person name="Grigoriev I.V."/>
            <person name="Hibbett D.S."/>
        </authorList>
    </citation>
    <scope>NUCLEOTIDE SEQUENCE [LARGE SCALE GENOMIC DNA]</scope>
    <source>
        <strain evidence="2 3">CBS 109695</strain>
    </source>
</reference>
<dbReference type="AlphaFoldDB" id="A0A166GHM3"/>
<gene>
    <name evidence="2" type="ORF">FIBSPDRAFT_864471</name>
</gene>
<evidence type="ECO:0000313" key="2">
    <source>
        <dbReference type="EMBL" id="KZP17843.1"/>
    </source>
</evidence>
<keyword evidence="3" id="KW-1185">Reference proteome</keyword>
<feature type="region of interest" description="Disordered" evidence="1">
    <location>
        <begin position="13"/>
        <end position="50"/>
    </location>
</feature>
<dbReference type="Proteomes" id="UP000076532">
    <property type="component" value="Unassembled WGS sequence"/>
</dbReference>
<accession>A0A166GHM3</accession>
<feature type="non-terminal residue" evidence="2">
    <location>
        <position position="1"/>
    </location>
</feature>
<name>A0A166GHM3_9AGAM</name>
<dbReference type="EMBL" id="KV417578">
    <property type="protein sequence ID" value="KZP17843.1"/>
    <property type="molecule type" value="Genomic_DNA"/>
</dbReference>
<organism evidence="2 3">
    <name type="scientific">Athelia psychrophila</name>
    <dbReference type="NCBI Taxonomy" id="1759441"/>
    <lineage>
        <taxon>Eukaryota</taxon>
        <taxon>Fungi</taxon>
        <taxon>Dikarya</taxon>
        <taxon>Basidiomycota</taxon>
        <taxon>Agaricomycotina</taxon>
        <taxon>Agaricomycetes</taxon>
        <taxon>Agaricomycetidae</taxon>
        <taxon>Atheliales</taxon>
        <taxon>Atheliaceae</taxon>
        <taxon>Athelia</taxon>
    </lineage>
</organism>
<protein>
    <submittedName>
        <fullName evidence="2">Uncharacterized protein</fullName>
    </submittedName>
</protein>
<evidence type="ECO:0000256" key="1">
    <source>
        <dbReference type="SAM" id="MobiDB-lite"/>
    </source>
</evidence>
<proteinExistence type="predicted"/>